<keyword evidence="7 11" id="KW-0255">Endonuclease</keyword>
<keyword evidence="5" id="KW-0479">Metal-binding</keyword>
<dbReference type="GO" id="GO:0043822">
    <property type="term" value="F:ribonuclease M5 activity"/>
    <property type="evidence" value="ECO:0007669"/>
    <property type="project" value="UniProtKB-UniRule"/>
</dbReference>
<dbReference type="PROSITE" id="PS50880">
    <property type="entry name" value="TOPRIM"/>
    <property type="match status" value="1"/>
</dbReference>
<dbReference type="GO" id="GO:0006364">
    <property type="term" value="P:rRNA processing"/>
    <property type="evidence" value="ECO:0007669"/>
    <property type="project" value="UniProtKB-UniRule"/>
</dbReference>
<evidence type="ECO:0000313" key="14">
    <source>
        <dbReference type="EMBL" id="CCV65034.1"/>
    </source>
</evidence>
<evidence type="ECO:0000256" key="11">
    <source>
        <dbReference type="HAMAP-Rule" id="MF_01469"/>
    </source>
</evidence>
<keyword evidence="2 11" id="KW-0690">Ribosome biogenesis</keyword>
<comment type="catalytic activity">
    <reaction evidence="11">
        <text>Endonucleolytic cleavage of RNA, removing 21 and 42 nucleotides, respectively, from the 5'- and 3'-termini of a 5S-rRNA precursor.</text>
        <dbReference type="EC" id="3.1.26.8"/>
    </reaction>
</comment>
<evidence type="ECO:0000256" key="12">
    <source>
        <dbReference type="NCBIfam" id="TIGR00334"/>
    </source>
</evidence>
<keyword evidence="8 11" id="KW-0378">Hydrolase</keyword>
<evidence type="ECO:0000256" key="1">
    <source>
        <dbReference type="ARBA" id="ARBA00022490"/>
    </source>
</evidence>
<dbReference type="RefSeq" id="WP_030003908.1">
    <property type="nucleotide sequence ID" value="NC_022549.1"/>
</dbReference>
<evidence type="ECO:0000256" key="6">
    <source>
        <dbReference type="ARBA" id="ARBA00022730"/>
    </source>
</evidence>
<dbReference type="HOGENOM" id="CLU_109405_0_0_14"/>
<dbReference type="HAMAP" id="MF_01469">
    <property type="entry name" value="RNase_M5"/>
    <property type="match status" value="1"/>
</dbReference>
<keyword evidence="1 11" id="KW-0963">Cytoplasm</keyword>
<dbReference type="STRING" id="61635.BN85300130"/>
<keyword evidence="6 11" id="KW-0699">rRNA-binding</keyword>
<keyword evidence="4 11" id="KW-0540">Nuclease</keyword>
<gene>
    <name evidence="11" type="primary">rnmV</name>
    <name evidence="14" type="ORF">BN85300130</name>
</gene>
<dbReference type="KEGG" id="abra:BN85300130"/>
<feature type="domain" description="Toprim" evidence="13">
    <location>
        <begin position="3"/>
        <end position="87"/>
    </location>
</feature>
<dbReference type="Pfam" id="PF13331">
    <property type="entry name" value="DUF4093"/>
    <property type="match status" value="1"/>
</dbReference>
<comment type="function">
    <text evidence="11">Required for correct processing of both the 5' and 3' ends of 5S rRNA precursor. Cleaves both sides of a double-stranded region yielding mature 5S rRNA in one step.</text>
</comment>
<dbReference type="PANTHER" id="PTHR39156:SF2">
    <property type="entry name" value="DNA PRIMASE (BACTERIAL TYPE) AND SMALL PRIMASE-LIKE PROTEINS"/>
    <property type="match status" value="1"/>
</dbReference>
<evidence type="ECO:0000256" key="8">
    <source>
        <dbReference type="ARBA" id="ARBA00022801"/>
    </source>
</evidence>
<evidence type="ECO:0000256" key="5">
    <source>
        <dbReference type="ARBA" id="ARBA00022723"/>
    </source>
</evidence>
<protein>
    <recommendedName>
        <fullName evidence="11 12">Ribonuclease M5</fullName>
        <ecNumber evidence="11 12">3.1.26.8</ecNumber>
    </recommendedName>
    <alternativeName>
        <fullName evidence="11">RNase M5</fullName>
    </alternativeName>
    <alternativeName>
        <fullName evidence="11">Ribosomal RNA terminal maturase M5</fullName>
    </alternativeName>
</protein>
<dbReference type="InterPro" id="IPR025156">
    <property type="entry name" value="RNase_M5_C"/>
</dbReference>
<accession>U4KSI1</accession>
<dbReference type="OrthoDB" id="9791329at2"/>
<dbReference type="PANTHER" id="PTHR39156">
    <property type="entry name" value="RIBONUCLEASE M5"/>
    <property type="match status" value="1"/>
</dbReference>
<proteinExistence type="inferred from homology"/>
<dbReference type="InterPro" id="IPR004466">
    <property type="entry name" value="RNase_M5"/>
</dbReference>
<comment type="similarity">
    <text evidence="11">Belongs to the ribonuclease M5 family.</text>
</comment>
<dbReference type="EMBL" id="FO681348">
    <property type="protein sequence ID" value="CCV65034.1"/>
    <property type="molecule type" value="Genomic_DNA"/>
</dbReference>
<dbReference type="Proteomes" id="UP000032737">
    <property type="component" value="Chromosome"/>
</dbReference>
<evidence type="ECO:0000256" key="10">
    <source>
        <dbReference type="ARBA" id="ARBA00022884"/>
    </source>
</evidence>
<evidence type="ECO:0000256" key="3">
    <source>
        <dbReference type="ARBA" id="ARBA00022552"/>
    </source>
</evidence>
<dbReference type="Pfam" id="PF01751">
    <property type="entry name" value="Toprim"/>
    <property type="match status" value="1"/>
</dbReference>
<organism evidence="14 15">
    <name type="scientific">Acholeplasma brassicae</name>
    <dbReference type="NCBI Taxonomy" id="61635"/>
    <lineage>
        <taxon>Bacteria</taxon>
        <taxon>Bacillati</taxon>
        <taxon>Mycoplasmatota</taxon>
        <taxon>Mollicutes</taxon>
        <taxon>Acholeplasmatales</taxon>
        <taxon>Acholeplasmataceae</taxon>
        <taxon>Acholeplasma</taxon>
    </lineage>
</organism>
<dbReference type="GO" id="GO:0005737">
    <property type="term" value="C:cytoplasm"/>
    <property type="evidence" value="ECO:0007669"/>
    <property type="project" value="UniProtKB-SubCell"/>
</dbReference>
<reference evidence="14 15" key="1">
    <citation type="journal article" date="2013" name="J. Mol. Microbiol. Biotechnol.">
        <title>Analysis of the Complete Genomes of Acholeplasma brassicae , A. palmae and A. laidlawii and Their Comparison to the Obligate Parasites from ' Candidatus Phytoplasma'.</title>
        <authorList>
            <person name="Kube M."/>
            <person name="Siewert C."/>
            <person name="Migdoll A.M."/>
            <person name="Duduk B."/>
            <person name="Holz S."/>
            <person name="Rabus R."/>
            <person name="Seemuller E."/>
            <person name="Mitrovic J."/>
            <person name="Muller I."/>
            <person name="Buttner C."/>
            <person name="Reinhardt R."/>
        </authorList>
    </citation>
    <scope>NUCLEOTIDE SEQUENCE [LARGE SCALE GENOMIC DNA]</scope>
    <source>
        <strain evidence="15">0502</strain>
    </source>
</reference>
<dbReference type="Gene3D" id="3.40.1360.10">
    <property type="match status" value="1"/>
</dbReference>
<evidence type="ECO:0000256" key="2">
    <source>
        <dbReference type="ARBA" id="ARBA00022517"/>
    </source>
</evidence>
<comment type="subcellular location">
    <subcellularLocation>
        <location evidence="11">Cytoplasm</location>
    </subcellularLocation>
</comment>
<evidence type="ECO:0000256" key="4">
    <source>
        <dbReference type="ARBA" id="ARBA00022722"/>
    </source>
</evidence>
<keyword evidence="15" id="KW-1185">Reference proteome</keyword>
<dbReference type="AlphaFoldDB" id="U4KSI1"/>
<dbReference type="GO" id="GO:0019843">
    <property type="term" value="F:rRNA binding"/>
    <property type="evidence" value="ECO:0007669"/>
    <property type="project" value="UniProtKB-KW"/>
</dbReference>
<evidence type="ECO:0000256" key="9">
    <source>
        <dbReference type="ARBA" id="ARBA00022842"/>
    </source>
</evidence>
<dbReference type="GO" id="GO:0046872">
    <property type="term" value="F:metal ion binding"/>
    <property type="evidence" value="ECO:0007669"/>
    <property type="project" value="UniProtKB-KW"/>
</dbReference>
<keyword evidence="10 11" id="KW-0694">RNA-binding</keyword>
<dbReference type="InterPro" id="IPR006171">
    <property type="entry name" value="TOPRIM_dom"/>
</dbReference>
<sequence>MFKEVVVVEGIHDELRLKEIFSDIDTISTNGSEVSEALLESLEQLAKTRDLILFLDPDSAGERIRRIISTRILNVKHAFITYDEGVSKNHKKVGIEHASKEAIMTALQLSKETIEKRSDVTFDYLVDRGLINQPYSKELRLMVCNQLRIGYVNSKGLLKRLHMFSISIKDIEGVLDANQQT</sequence>
<dbReference type="NCBIfam" id="TIGR00334">
    <property type="entry name" value="5S_RNA_mat_M5"/>
    <property type="match status" value="1"/>
</dbReference>
<evidence type="ECO:0000313" key="15">
    <source>
        <dbReference type="Proteomes" id="UP000032737"/>
    </source>
</evidence>
<evidence type="ECO:0000259" key="13">
    <source>
        <dbReference type="PROSITE" id="PS50880"/>
    </source>
</evidence>
<keyword evidence="9" id="KW-0460">Magnesium</keyword>
<name>U4KSI1_9MOLU</name>
<dbReference type="SUPFAM" id="SSF110455">
    <property type="entry name" value="Toprim domain"/>
    <property type="match status" value="1"/>
</dbReference>
<keyword evidence="3 11" id="KW-0698">rRNA processing</keyword>
<dbReference type="EC" id="3.1.26.8" evidence="11 12"/>
<dbReference type="SMART" id="SM00493">
    <property type="entry name" value="TOPRIM"/>
    <property type="match status" value="1"/>
</dbReference>
<evidence type="ECO:0000256" key="7">
    <source>
        <dbReference type="ARBA" id="ARBA00022759"/>
    </source>
</evidence>